<dbReference type="SMART" id="SM00490">
    <property type="entry name" value="HELICc"/>
    <property type="match status" value="1"/>
</dbReference>
<evidence type="ECO:0000259" key="3">
    <source>
        <dbReference type="PROSITE" id="PS51194"/>
    </source>
</evidence>
<keyword evidence="2" id="KW-0547">Nucleotide-binding</keyword>
<sequence>IPEVKFVTAHGRMSASQLEDVMSAFYDGAYDVLLSTTIIESGLDIPNANTLIVHRSDRFGLSQLYQLRGRIGRSKTRAYAYFTLPPKHIPTEAADKRLKVLQSLDRLGAGFSLASHDLDLRGAGNLLGEEQSGHIREVGFELYNQMLEEALATARSGAAGELEAGDQGWSPQINLGAAVLIPEHYVADLSVRLGLYRRLAYLQDVEEINSFAAELIDRFGVLPQEVENLLAIIGIKRMCRVANVEKVDAGPGGASVVFRNDAFANPGGLVKFINDNSGSAKLRPDHKLVYQRSWDEAEDRLKGVDYLVRQLAKLAQSTPAGS</sequence>
<feature type="domain" description="Helicase C-terminal" evidence="3">
    <location>
        <begin position="1"/>
        <end position="121"/>
    </location>
</feature>
<dbReference type="SMART" id="SM00982">
    <property type="entry name" value="TRCF"/>
    <property type="match status" value="1"/>
</dbReference>
<keyword evidence="2" id="KW-0067">ATP-binding</keyword>
<dbReference type="InterPro" id="IPR005118">
    <property type="entry name" value="TRCF_C"/>
</dbReference>
<name>A0A382GWB7_9ZZZZ</name>
<evidence type="ECO:0000313" key="4">
    <source>
        <dbReference type="EMBL" id="SVB78863.1"/>
    </source>
</evidence>
<dbReference type="Pfam" id="PF00271">
    <property type="entry name" value="Helicase_C"/>
    <property type="match status" value="1"/>
</dbReference>
<evidence type="ECO:0000256" key="1">
    <source>
        <dbReference type="ARBA" id="ARBA00022801"/>
    </source>
</evidence>
<protein>
    <recommendedName>
        <fullName evidence="3">Helicase C-terminal domain-containing protein</fullName>
    </recommendedName>
</protein>
<dbReference type="InterPro" id="IPR037235">
    <property type="entry name" value="TRCF-like_C_D7"/>
</dbReference>
<evidence type="ECO:0000256" key="2">
    <source>
        <dbReference type="ARBA" id="ARBA00022806"/>
    </source>
</evidence>
<dbReference type="SUPFAM" id="SSF143517">
    <property type="entry name" value="TRCF domain-like"/>
    <property type="match status" value="1"/>
</dbReference>
<dbReference type="GO" id="GO:0016787">
    <property type="term" value="F:hydrolase activity"/>
    <property type="evidence" value="ECO:0007669"/>
    <property type="project" value="UniProtKB-KW"/>
</dbReference>
<dbReference type="GO" id="GO:0006281">
    <property type="term" value="P:DNA repair"/>
    <property type="evidence" value="ECO:0007669"/>
    <property type="project" value="InterPro"/>
</dbReference>
<dbReference type="GO" id="GO:0003678">
    <property type="term" value="F:DNA helicase activity"/>
    <property type="evidence" value="ECO:0007669"/>
    <property type="project" value="TreeGrafter"/>
</dbReference>
<dbReference type="InterPro" id="IPR047112">
    <property type="entry name" value="RecG/Mfd"/>
</dbReference>
<feature type="non-terminal residue" evidence="4">
    <location>
        <position position="1"/>
    </location>
</feature>
<reference evidence="4" key="1">
    <citation type="submission" date="2018-05" db="EMBL/GenBank/DDBJ databases">
        <authorList>
            <person name="Lanie J.A."/>
            <person name="Ng W.-L."/>
            <person name="Kazmierczak K.M."/>
            <person name="Andrzejewski T.M."/>
            <person name="Davidsen T.M."/>
            <person name="Wayne K.J."/>
            <person name="Tettelin H."/>
            <person name="Glass J.I."/>
            <person name="Rusch D."/>
            <person name="Podicherti R."/>
            <person name="Tsui H.-C.T."/>
            <person name="Winkler M.E."/>
        </authorList>
    </citation>
    <scope>NUCLEOTIDE SEQUENCE</scope>
</reference>
<dbReference type="Pfam" id="PF03461">
    <property type="entry name" value="TRCF"/>
    <property type="match status" value="1"/>
</dbReference>
<dbReference type="PANTHER" id="PTHR47964:SF1">
    <property type="entry name" value="ATP-DEPENDENT DNA HELICASE HOMOLOG RECG, CHLOROPLASTIC"/>
    <property type="match status" value="1"/>
</dbReference>
<dbReference type="Gene3D" id="3.90.1150.50">
    <property type="entry name" value="Transcription-repair-coupling factor, D7 domain"/>
    <property type="match status" value="1"/>
</dbReference>
<dbReference type="InterPro" id="IPR001650">
    <property type="entry name" value="Helicase_C-like"/>
</dbReference>
<gene>
    <name evidence="4" type="ORF">METZ01_LOCUS231717</name>
</gene>
<accession>A0A382GWB7</accession>
<dbReference type="SUPFAM" id="SSF52540">
    <property type="entry name" value="P-loop containing nucleoside triphosphate hydrolases"/>
    <property type="match status" value="1"/>
</dbReference>
<organism evidence="4">
    <name type="scientific">marine metagenome</name>
    <dbReference type="NCBI Taxonomy" id="408172"/>
    <lineage>
        <taxon>unclassified sequences</taxon>
        <taxon>metagenomes</taxon>
        <taxon>ecological metagenomes</taxon>
    </lineage>
</organism>
<dbReference type="EMBL" id="UINC01057567">
    <property type="protein sequence ID" value="SVB78863.1"/>
    <property type="molecule type" value="Genomic_DNA"/>
</dbReference>
<dbReference type="PROSITE" id="PS51194">
    <property type="entry name" value="HELICASE_CTER"/>
    <property type="match status" value="1"/>
</dbReference>
<dbReference type="Gene3D" id="3.40.50.300">
    <property type="entry name" value="P-loop containing nucleotide triphosphate hydrolases"/>
    <property type="match status" value="1"/>
</dbReference>
<proteinExistence type="predicted"/>
<dbReference type="InterPro" id="IPR027417">
    <property type="entry name" value="P-loop_NTPase"/>
</dbReference>
<dbReference type="AlphaFoldDB" id="A0A382GWB7"/>
<keyword evidence="1" id="KW-0378">Hydrolase</keyword>
<dbReference type="PANTHER" id="PTHR47964">
    <property type="entry name" value="ATP-DEPENDENT DNA HELICASE HOMOLOG RECG, CHLOROPLASTIC"/>
    <property type="match status" value="1"/>
</dbReference>
<keyword evidence="2" id="KW-0347">Helicase</keyword>